<evidence type="ECO:0000256" key="4">
    <source>
        <dbReference type="ARBA" id="ARBA00023136"/>
    </source>
</evidence>
<organism evidence="6 7">
    <name type="scientific">Poecilia latipinna</name>
    <name type="common">sailfin molly</name>
    <dbReference type="NCBI Taxonomy" id="48699"/>
    <lineage>
        <taxon>Eukaryota</taxon>
        <taxon>Metazoa</taxon>
        <taxon>Chordata</taxon>
        <taxon>Craniata</taxon>
        <taxon>Vertebrata</taxon>
        <taxon>Euteleostomi</taxon>
        <taxon>Actinopterygii</taxon>
        <taxon>Neopterygii</taxon>
        <taxon>Teleostei</taxon>
        <taxon>Neoteleostei</taxon>
        <taxon>Acanthomorphata</taxon>
        <taxon>Ovalentaria</taxon>
        <taxon>Atherinomorphae</taxon>
        <taxon>Cyprinodontiformes</taxon>
        <taxon>Poeciliidae</taxon>
        <taxon>Poeciliinae</taxon>
        <taxon>Poecilia</taxon>
    </lineage>
</organism>
<evidence type="ECO:0000259" key="5">
    <source>
        <dbReference type="PROSITE" id="PS50801"/>
    </source>
</evidence>
<protein>
    <submittedName>
        <fullName evidence="6">Solute carrier family 26 member 10</fullName>
    </submittedName>
</protein>
<proteinExistence type="predicted"/>
<dbReference type="CDD" id="cd07042">
    <property type="entry name" value="STAS_SulP_like_sulfate_transporter"/>
    <property type="match status" value="1"/>
</dbReference>
<dbReference type="PROSITE" id="PS50801">
    <property type="entry name" value="STAS"/>
    <property type="match status" value="1"/>
</dbReference>
<evidence type="ECO:0000313" key="7">
    <source>
        <dbReference type="Proteomes" id="UP000261500"/>
    </source>
</evidence>
<evidence type="ECO:0000256" key="2">
    <source>
        <dbReference type="ARBA" id="ARBA00022692"/>
    </source>
</evidence>
<feature type="domain" description="STAS" evidence="5">
    <location>
        <begin position="532"/>
        <end position="691"/>
    </location>
</feature>
<dbReference type="SUPFAM" id="SSF52091">
    <property type="entry name" value="SpoIIaa-like"/>
    <property type="match status" value="1"/>
</dbReference>
<accession>A0A3B3UU69</accession>
<evidence type="ECO:0000256" key="1">
    <source>
        <dbReference type="ARBA" id="ARBA00004141"/>
    </source>
</evidence>
<keyword evidence="3" id="KW-1133">Transmembrane helix</keyword>
<dbReference type="STRING" id="48699.ENSPLAP00000016216"/>
<dbReference type="GO" id="GO:0055085">
    <property type="term" value="P:transmembrane transport"/>
    <property type="evidence" value="ECO:0007669"/>
    <property type="project" value="InterPro"/>
</dbReference>
<keyword evidence="7" id="KW-1185">Reference proteome</keyword>
<dbReference type="Pfam" id="PF00916">
    <property type="entry name" value="Sulfate_transp"/>
    <property type="match status" value="1"/>
</dbReference>
<comment type="subcellular location">
    <subcellularLocation>
        <location evidence="1">Membrane</location>
        <topology evidence="1">Multi-pass membrane protein</topology>
    </subcellularLocation>
</comment>
<sequence length="707" mass="78441">MSASVAVYRNIYTEDRFKQAYGSDDNASGSLRLREKLAGKCRCSRRAWLHLLSERVPLFSWLPRYRLRKWMVGDAIAGLTVGILHIPQGMAFALLTSVAPIFGLYTSFFPVVLYMIFGTGRHVSTGTFAVVSLMTGSVVEQLVPTPLAFNSSSPEAANFEAQRIGVASAVALLSGIFMLCMFGLQLGFLSTYLSEPIVKAFTSAAAFHVTVSQLQSMLGLRLPRHTGAFSLFKTLASVLENLPHTNVAELLISVVCLAVLVPVKEINTRYRHRLRTPIPVEILTVIIATCVAYFSSLDSSYSIEIVGLIPAGFPKPQLPAFHTFPAIAGDTIAITFVGYAVSVSLAMIYADKHGYSIHPNQELLAHGISNTVSSFFTCFPSSATLATTNILESAGGYTQLSGLFTSLVVLIVLLLIGPLFYFLPKAVLACINVTSLRQMFLQFRDLPELWRISKLDFLNLLNRYFCSEEKGERKQTMVWVVTWLSVVVLNVDLGLAIGVVFSMMTVIYRTQRADCSVLGRASNTEIYRPLENHSKCYEVPGVKILTYNGPIYYGNRSFFREKMSRVLGLTPEEIRSREKARKALEKREREASVSTVDRGIANTSFSSVNEFFESEKEVQAVLIDCSRVIFVDVAGARLFTQMCTECQKVGVHVYLANCNESVLKILTSSGLMSHMNPQHIFVTVHDAVMYIQQQREKPPENTTTVWV</sequence>
<evidence type="ECO:0000313" key="6">
    <source>
        <dbReference type="Ensembl" id="ENSPLAP00000016216.1"/>
    </source>
</evidence>
<name>A0A3B3UU69_9TELE</name>
<dbReference type="Ensembl" id="ENSPLAT00000030966.1">
    <property type="protein sequence ID" value="ENSPLAP00000016216.1"/>
    <property type="gene ID" value="ENSPLAG00000020322.1"/>
</dbReference>
<dbReference type="Gene3D" id="3.30.750.24">
    <property type="entry name" value="STAS domain"/>
    <property type="match status" value="1"/>
</dbReference>
<dbReference type="GO" id="GO:0016020">
    <property type="term" value="C:membrane"/>
    <property type="evidence" value="ECO:0007669"/>
    <property type="project" value="UniProtKB-SubCell"/>
</dbReference>
<keyword evidence="2" id="KW-0812">Transmembrane</keyword>
<evidence type="ECO:0000256" key="3">
    <source>
        <dbReference type="ARBA" id="ARBA00022989"/>
    </source>
</evidence>
<reference evidence="6" key="1">
    <citation type="submission" date="2025-08" db="UniProtKB">
        <authorList>
            <consortium name="Ensembl"/>
        </authorList>
    </citation>
    <scope>IDENTIFICATION</scope>
</reference>
<reference evidence="6" key="2">
    <citation type="submission" date="2025-09" db="UniProtKB">
        <authorList>
            <consortium name="Ensembl"/>
        </authorList>
    </citation>
    <scope>IDENTIFICATION</scope>
</reference>
<dbReference type="InterPro" id="IPR011547">
    <property type="entry name" value="SLC26A/SulP_dom"/>
</dbReference>
<dbReference type="AlphaFoldDB" id="A0A3B3UU69"/>
<dbReference type="GeneTree" id="ENSGT01150000286960"/>
<dbReference type="Pfam" id="PF01740">
    <property type="entry name" value="STAS"/>
    <property type="match status" value="1"/>
</dbReference>
<dbReference type="Proteomes" id="UP000261500">
    <property type="component" value="Unplaced"/>
</dbReference>
<dbReference type="InterPro" id="IPR002645">
    <property type="entry name" value="STAS_dom"/>
</dbReference>
<dbReference type="PANTHER" id="PTHR11814">
    <property type="entry name" value="SULFATE TRANSPORTER"/>
    <property type="match status" value="1"/>
</dbReference>
<keyword evidence="4" id="KW-0472">Membrane</keyword>
<dbReference type="InterPro" id="IPR001902">
    <property type="entry name" value="SLC26A/SulP_fam"/>
</dbReference>
<dbReference type="InterPro" id="IPR036513">
    <property type="entry name" value="STAS_dom_sf"/>
</dbReference>